<dbReference type="EMBL" id="LAZR01014380">
    <property type="protein sequence ID" value="KKM17747.1"/>
    <property type="molecule type" value="Genomic_DNA"/>
</dbReference>
<reference evidence="1" key="1">
    <citation type="journal article" date="2015" name="Nature">
        <title>Complex archaea that bridge the gap between prokaryotes and eukaryotes.</title>
        <authorList>
            <person name="Spang A."/>
            <person name="Saw J.H."/>
            <person name="Jorgensen S.L."/>
            <person name="Zaremba-Niedzwiedzka K."/>
            <person name="Martijn J."/>
            <person name="Lind A.E."/>
            <person name="van Eijk R."/>
            <person name="Schleper C."/>
            <person name="Guy L."/>
            <person name="Ettema T.J."/>
        </authorList>
    </citation>
    <scope>NUCLEOTIDE SEQUENCE</scope>
</reference>
<dbReference type="AlphaFoldDB" id="A0A0F9HRI8"/>
<gene>
    <name evidence="1" type="ORF">LCGC14_1672620</name>
</gene>
<comment type="caution">
    <text evidence="1">The sequence shown here is derived from an EMBL/GenBank/DDBJ whole genome shotgun (WGS) entry which is preliminary data.</text>
</comment>
<name>A0A0F9HRI8_9ZZZZ</name>
<organism evidence="1">
    <name type="scientific">marine sediment metagenome</name>
    <dbReference type="NCBI Taxonomy" id="412755"/>
    <lineage>
        <taxon>unclassified sequences</taxon>
        <taxon>metagenomes</taxon>
        <taxon>ecological metagenomes</taxon>
    </lineage>
</organism>
<evidence type="ECO:0000313" key="1">
    <source>
        <dbReference type="EMBL" id="KKM17747.1"/>
    </source>
</evidence>
<feature type="non-terminal residue" evidence="1">
    <location>
        <position position="1"/>
    </location>
</feature>
<accession>A0A0F9HRI8</accession>
<dbReference type="InterPro" id="IPR027417">
    <property type="entry name" value="P-loop_NTPase"/>
</dbReference>
<proteinExistence type="predicted"/>
<dbReference type="Gene3D" id="3.40.50.300">
    <property type="entry name" value="P-loop containing nucleotide triphosphate hydrolases"/>
    <property type="match status" value="1"/>
</dbReference>
<protein>
    <submittedName>
        <fullName evidence="1">Uncharacterized protein</fullName>
    </submittedName>
</protein>
<sequence>AQQINEVFGDNPTSNRFIKKVRDFKNEDFIFTAANFYGSKKRKAKLQRCAFCSGPTRKRTLDDPEIIKVRLKEFADRTYPIIEGMESRGYTVKRIDGLPAPYKVHESVMKVLGISQ</sequence>